<sequence>MQKNYLILLLLFAFYSCQKASAPPPLPQVNSFYKSAISTDDRKTITAEEAKTYHVNPVYKYEYRTGHPGHYKYNYHVKGINILGDSVFGNINTEGKYGAGILITDSVPELEINTEWVSHGKLKAIDKKGNEYNLVVK</sequence>
<reference evidence="3" key="1">
    <citation type="journal article" date="2019" name="Int. J. Syst. Evol. Microbiol.">
        <title>The Global Catalogue of Microorganisms (GCM) 10K type strain sequencing project: providing services to taxonomists for standard genome sequencing and annotation.</title>
        <authorList>
            <consortium name="The Broad Institute Genomics Platform"/>
            <consortium name="The Broad Institute Genome Sequencing Center for Infectious Disease"/>
            <person name="Wu L."/>
            <person name="Ma J."/>
        </authorList>
    </citation>
    <scope>NUCLEOTIDE SEQUENCE [LARGE SCALE GENOMIC DNA]</scope>
    <source>
        <strain evidence="3">NBRC 103627</strain>
    </source>
</reference>
<organism evidence="2 3">
    <name type="scientific">Flavobacterium chungangensis</name>
    <dbReference type="NCBI Taxonomy" id="2708132"/>
    <lineage>
        <taxon>Bacteria</taxon>
        <taxon>Pseudomonadati</taxon>
        <taxon>Bacteroidota</taxon>
        <taxon>Flavobacteriia</taxon>
        <taxon>Flavobacteriales</taxon>
        <taxon>Flavobacteriaceae</taxon>
        <taxon>Flavobacterium</taxon>
    </lineage>
</organism>
<protein>
    <submittedName>
        <fullName evidence="2">Uncharacterized protein</fullName>
    </submittedName>
</protein>
<comment type="caution">
    <text evidence="2">The sequence shown here is derived from an EMBL/GenBank/DDBJ whole genome shotgun (WGS) entry which is preliminary data.</text>
</comment>
<dbReference type="Proteomes" id="UP001596003">
    <property type="component" value="Unassembled WGS sequence"/>
</dbReference>
<feature type="chain" id="PRO_5045220120" evidence="1">
    <location>
        <begin position="23"/>
        <end position="137"/>
    </location>
</feature>
<gene>
    <name evidence="2" type="ORF">ACFO3N_07980</name>
</gene>
<proteinExistence type="predicted"/>
<dbReference type="EMBL" id="JBHSFY010000004">
    <property type="protein sequence ID" value="MFC4476998.1"/>
    <property type="molecule type" value="Genomic_DNA"/>
</dbReference>
<evidence type="ECO:0000256" key="1">
    <source>
        <dbReference type="SAM" id="SignalP"/>
    </source>
</evidence>
<evidence type="ECO:0000313" key="3">
    <source>
        <dbReference type="Proteomes" id="UP001596003"/>
    </source>
</evidence>
<name>A0ABV8ZBE2_9FLAO</name>
<dbReference type="RefSeq" id="WP_379796689.1">
    <property type="nucleotide sequence ID" value="NZ_JBHSFY010000004.1"/>
</dbReference>
<dbReference type="PROSITE" id="PS51257">
    <property type="entry name" value="PROKAR_LIPOPROTEIN"/>
    <property type="match status" value="1"/>
</dbReference>
<feature type="signal peptide" evidence="1">
    <location>
        <begin position="1"/>
        <end position="22"/>
    </location>
</feature>
<keyword evidence="3" id="KW-1185">Reference proteome</keyword>
<evidence type="ECO:0000313" key="2">
    <source>
        <dbReference type="EMBL" id="MFC4476998.1"/>
    </source>
</evidence>
<keyword evidence="1" id="KW-0732">Signal</keyword>
<accession>A0ABV8ZBE2</accession>